<reference evidence="4" key="1">
    <citation type="submission" date="2017-02" db="UniProtKB">
        <authorList>
            <consortium name="WormBaseParasite"/>
        </authorList>
    </citation>
    <scope>IDENTIFICATION</scope>
</reference>
<keyword evidence="3" id="KW-1185">Reference proteome</keyword>
<dbReference type="SMART" id="SM00209">
    <property type="entry name" value="TSP1"/>
    <property type="match status" value="2"/>
</dbReference>
<dbReference type="OMA" id="RTRICNH"/>
<keyword evidence="1" id="KW-0732">Signal</keyword>
<evidence type="ECO:0000313" key="3">
    <source>
        <dbReference type="Proteomes" id="UP000268014"/>
    </source>
</evidence>
<name>A0A0N4WGP6_HAEPC</name>
<dbReference type="InterPro" id="IPR036383">
    <property type="entry name" value="TSP1_rpt_sf"/>
</dbReference>
<dbReference type="SUPFAM" id="SSF82895">
    <property type="entry name" value="TSP-1 type 1 repeat"/>
    <property type="match status" value="2"/>
</dbReference>
<feature type="chain" id="PRO_5043123679" evidence="1">
    <location>
        <begin position="19"/>
        <end position="239"/>
    </location>
</feature>
<dbReference type="AlphaFoldDB" id="A0A0N4WGP6"/>
<dbReference type="OrthoDB" id="5868789at2759"/>
<dbReference type="InterPro" id="IPR000884">
    <property type="entry name" value="TSP1_rpt"/>
</dbReference>
<organism evidence="4">
    <name type="scientific">Haemonchus placei</name>
    <name type="common">Barber's pole worm</name>
    <dbReference type="NCBI Taxonomy" id="6290"/>
    <lineage>
        <taxon>Eukaryota</taxon>
        <taxon>Metazoa</taxon>
        <taxon>Ecdysozoa</taxon>
        <taxon>Nematoda</taxon>
        <taxon>Chromadorea</taxon>
        <taxon>Rhabditida</taxon>
        <taxon>Rhabditina</taxon>
        <taxon>Rhabditomorpha</taxon>
        <taxon>Strongyloidea</taxon>
        <taxon>Trichostrongylidae</taxon>
        <taxon>Haemonchus</taxon>
    </lineage>
</organism>
<sequence>MFLLTAIASIAAIQGAFAQYIGSGCNGCHSIGTGVVPGGCGNCHVSGGGGWSQWSEWAGCVAVFGLQSQTRYRTCIMTTCQGTSSEARPCTPYVQPTPAPAPPPPPAPPAQWTEWGPWGACSASCGGGIASRTRICNHGCTVNCHCPGPAVDTMPCNTQPCCEYSECEALGPATEQSVCNAEVPCPTVYEPPAPPAPPVTSAPTTCVTCYIPVPPCITCVYYGTCCGYGRRKRQTDLLE</sequence>
<accession>A0A0N4WGP6</accession>
<dbReference type="PROSITE" id="PS50092">
    <property type="entry name" value="TSP1"/>
    <property type="match status" value="2"/>
</dbReference>
<evidence type="ECO:0000313" key="4">
    <source>
        <dbReference type="WBParaSite" id="HPLM_0001000101-mRNA-1"/>
    </source>
</evidence>
<dbReference type="Pfam" id="PF00090">
    <property type="entry name" value="TSP_1"/>
    <property type="match status" value="2"/>
</dbReference>
<gene>
    <name evidence="2" type="ORF">HPLM_LOCUS9993</name>
</gene>
<dbReference type="STRING" id="6290.A0A0N4WGP6"/>
<dbReference type="Gene3D" id="2.20.100.10">
    <property type="entry name" value="Thrombospondin type-1 (TSP1) repeat"/>
    <property type="match status" value="2"/>
</dbReference>
<dbReference type="Proteomes" id="UP000268014">
    <property type="component" value="Unassembled WGS sequence"/>
</dbReference>
<reference evidence="2 3" key="2">
    <citation type="submission" date="2018-11" db="EMBL/GenBank/DDBJ databases">
        <authorList>
            <consortium name="Pathogen Informatics"/>
        </authorList>
    </citation>
    <scope>NUCLEOTIDE SEQUENCE [LARGE SCALE GENOMIC DNA]</scope>
    <source>
        <strain evidence="2 3">MHpl1</strain>
    </source>
</reference>
<evidence type="ECO:0000313" key="2">
    <source>
        <dbReference type="EMBL" id="VDO38928.1"/>
    </source>
</evidence>
<dbReference type="WBParaSite" id="HPLM_0001000101-mRNA-1">
    <property type="protein sequence ID" value="HPLM_0001000101-mRNA-1"/>
    <property type="gene ID" value="HPLM_0001000101"/>
</dbReference>
<dbReference type="EMBL" id="UZAF01017188">
    <property type="protein sequence ID" value="VDO38928.1"/>
    <property type="molecule type" value="Genomic_DNA"/>
</dbReference>
<feature type="signal peptide" evidence="1">
    <location>
        <begin position="1"/>
        <end position="18"/>
    </location>
</feature>
<evidence type="ECO:0000256" key="1">
    <source>
        <dbReference type="SAM" id="SignalP"/>
    </source>
</evidence>
<protein>
    <submittedName>
        <fullName evidence="4">MULTIHEME_CYTC domain-containing protein</fullName>
    </submittedName>
</protein>
<proteinExistence type="predicted"/>